<evidence type="ECO:0000256" key="1">
    <source>
        <dbReference type="SAM" id="SignalP"/>
    </source>
</evidence>
<sequence length="178" mass="19187">MHRMIGMAWAFMAATFATALAAPPGAPADSARAFYAAYEALRPSGVPNADQRGKLRSHVSPALDGLLAAAAAAEARHARRTRNEVPPLVEGDLFTSLFEGATRFTVTSCTNDDKAAVCQVALSYKDGRSETAWLDRVHLVPVAGRWVVDDIEYAGGWDFARRGRLSDVLKAVAREADR</sequence>
<evidence type="ECO:0000313" key="3">
    <source>
        <dbReference type="Proteomes" id="UP000321638"/>
    </source>
</evidence>
<feature type="signal peptide" evidence="1">
    <location>
        <begin position="1"/>
        <end position="21"/>
    </location>
</feature>
<protein>
    <submittedName>
        <fullName evidence="2">DUF3828 domain-containing protein</fullName>
    </submittedName>
</protein>
<keyword evidence="3" id="KW-1185">Reference proteome</keyword>
<name>A0A5C8PPN8_9HYPH</name>
<keyword evidence="1" id="KW-0732">Signal</keyword>
<dbReference type="OrthoDB" id="6076941at2"/>
<dbReference type="EMBL" id="VDUZ01000011">
    <property type="protein sequence ID" value="TXL76337.1"/>
    <property type="molecule type" value="Genomic_DNA"/>
</dbReference>
<dbReference type="Proteomes" id="UP000321638">
    <property type="component" value="Unassembled WGS sequence"/>
</dbReference>
<gene>
    <name evidence="2" type="ORF">FHP25_11845</name>
</gene>
<accession>A0A5C8PPN8</accession>
<dbReference type="RefSeq" id="WP_147847148.1">
    <property type="nucleotide sequence ID" value="NZ_VDUZ01000011.1"/>
</dbReference>
<reference evidence="2 3" key="1">
    <citation type="submission" date="2019-06" db="EMBL/GenBank/DDBJ databases">
        <title>New taxonomy in bacterial strain CC-CFT640, isolated from vineyard.</title>
        <authorList>
            <person name="Lin S.-Y."/>
            <person name="Tsai C.-F."/>
            <person name="Young C.-C."/>
        </authorList>
    </citation>
    <scope>NUCLEOTIDE SEQUENCE [LARGE SCALE GENOMIC DNA]</scope>
    <source>
        <strain evidence="2 3">CC-CFT640</strain>
    </source>
</reference>
<evidence type="ECO:0000313" key="2">
    <source>
        <dbReference type="EMBL" id="TXL76337.1"/>
    </source>
</evidence>
<comment type="caution">
    <text evidence="2">The sequence shown here is derived from an EMBL/GenBank/DDBJ whole genome shotgun (WGS) entry which is preliminary data.</text>
</comment>
<organism evidence="2 3">
    <name type="scientific">Vineibacter terrae</name>
    <dbReference type="NCBI Taxonomy" id="2586908"/>
    <lineage>
        <taxon>Bacteria</taxon>
        <taxon>Pseudomonadati</taxon>
        <taxon>Pseudomonadota</taxon>
        <taxon>Alphaproteobacteria</taxon>
        <taxon>Hyphomicrobiales</taxon>
        <taxon>Vineibacter</taxon>
    </lineage>
</organism>
<dbReference type="AlphaFoldDB" id="A0A5C8PPN8"/>
<feature type="chain" id="PRO_5022963211" evidence="1">
    <location>
        <begin position="22"/>
        <end position="178"/>
    </location>
</feature>
<proteinExistence type="predicted"/>